<proteinExistence type="predicted"/>
<dbReference type="AlphaFoldDB" id="A0A0A8YK51"/>
<organism evidence="1">
    <name type="scientific">Arundo donax</name>
    <name type="common">Giant reed</name>
    <name type="synonym">Donax arundinaceus</name>
    <dbReference type="NCBI Taxonomy" id="35708"/>
    <lineage>
        <taxon>Eukaryota</taxon>
        <taxon>Viridiplantae</taxon>
        <taxon>Streptophyta</taxon>
        <taxon>Embryophyta</taxon>
        <taxon>Tracheophyta</taxon>
        <taxon>Spermatophyta</taxon>
        <taxon>Magnoliopsida</taxon>
        <taxon>Liliopsida</taxon>
        <taxon>Poales</taxon>
        <taxon>Poaceae</taxon>
        <taxon>PACMAD clade</taxon>
        <taxon>Arundinoideae</taxon>
        <taxon>Arundineae</taxon>
        <taxon>Arundo</taxon>
    </lineage>
</organism>
<reference evidence="1" key="2">
    <citation type="journal article" date="2015" name="Data Brief">
        <title>Shoot transcriptome of the giant reed, Arundo donax.</title>
        <authorList>
            <person name="Barrero R.A."/>
            <person name="Guerrero F.D."/>
            <person name="Moolhuijzen P."/>
            <person name="Goolsby J.A."/>
            <person name="Tidwell J."/>
            <person name="Bellgard S.E."/>
            <person name="Bellgard M.I."/>
        </authorList>
    </citation>
    <scope>NUCLEOTIDE SEQUENCE</scope>
    <source>
        <tissue evidence="1">Shoot tissue taken approximately 20 cm above the soil surface</tissue>
    </source>
</reference>
<protein>
    <submittedName>
        <fullName evidence="1">Uncharacterized protein</fullName>
    </submittedName>
</protein>
<reference evidence="1" key="1">
    <citation type="submission" date="2014-09" db="EMBL/GenBank/DDBJ databases">
        <authorList>
            <person name="Magalhaes I.L.F."/>
            <person name="Oliveira U."/>
            <person name="Santos F.R."/>
            <person name="Vidigal T.H.D.A."/>
            <person name="Brescovit A.D."/>
            <person name="Santos A.J."/>
        </authorList>
    </citation>
    <scope>NUCLEOTIDE SEQUENCE</scope>
    <source>
        <tissue evidence="1">Shoot tissue taken approximately 20 cm above the soil surface</tissue>
    </source>
</reference>
<evidence type="ECO:0000313" key="1">
    <source>
        <dbReference type="EMBL" id="JAD27014.1"/>
    </source>
</evidence>
<sequence>MSVMMKGCAIASLRSFYTVEILQLQEAV</sequence>
<dbReference type="EMBL" id="GBRH01270881">
    <property type="protein sequence ID" value="JAD27014.1"/>
    <property type="molecule type" value="Transcribed_RNA"/>
</dbReference>
<accession>A0A0A8YK51</accession>
<name>A0A0A8YK51_ARUDO</name>